<comment type="caution">
    <text evidence="3">The sequence shown here is derived from an EMBL/GenBank/DDBJ whole genome shotgun (WGS) entry which is preliminary data.</text>
</comment>
<evidence type="ECO:0000313" key="3">
    <source>
        <dbReference type="EMBL" id="MFD2608719.1"/>
    </source>
</evidence>
<dbReference type="InterPro" id="IPR028939">
    <property type="entry name" value="P5C_Rdtase_cat_N"/>
</dbReference>
<dbReference type="RefSeq" id="WP_386843483.1">
    <property type="nucleotide sequence ID" value="NZ_JBHUMK010000014.1"/>
</dbReference>
<evidence type="ECO:0000256" key="1">
    <source>
        <dbReference type="SAM" id="MobiDB-lite"/>
    </source>
</evidence>
<protein>
    <submittedName>
        <fullName evidence="3">NAD(P)-binding domain-containing protein</fullName>
    </submittedName>
</protein>
<evidence type="ECO:0000313" key="4">
    <source>
        <dbReference type="Proteomes" id="UP001597475"/>
    </source>
</evidence>
<proteinExistence type="predicted"/>
<feature type="domain" description="Pyrroline-5-carboxylate reductase catalytic N-terminal" evidence="2">
    <location>
        <begin position="3"/>
        <end position="53"/>
    </location>
</feature>
<dbReference type="Gene3D" id="3.40.50.720">
    <property type="entry name" value="NAD(P)-binding Rossmann-like Domain"/>
    <property type="match status" value="1"/>
</dbReference>
<gene>
    <name evidence="3" type="ORF">ACFSR9_04590</name>
</gene>
<dbReference type="InterPro" id="IPR036291">
    <property type="entry name" value="NAD(P)-bd_dom_sf"/>
</dbReference>
<name>A0ABW5P2S8_9DEIO</name>
<dbReference type="SUPFAM" id="SSF51735">
    <property type="entry name" value="NAD(P)-binding Rossmann-fold domains"/>
    <property type="match status" value="1"/>
</dbReference>
<evidence type="ECO:0000259" key="2">
    <source>
        <dbReference type="Pfam" id="PF03807"/>
    </source>
</evidence>
<dbReference type="Pfam" id="PF03807">
    <property type="entry name" value="F420_oxidored"/>
    <property type="match status" value="1"/>
</dbReference>
<keyword evidence="4" id="KW-1185">Reference proteome</keyword>
<organism evidence="3 4">
    <name type="scientific">Deinococcus taklimakanensis</name>
    <dbReference type="NCBI Taxonomy" id="536443"/>
    <lineage>
        <taxon>Bacteria</taxon>
        <taxon>Thermotogati</taxon>
        <taxon>Deinococcota</taxon>
        <taxon>Deinococci</taxon>
        <taxon>Deinococcales</taxon>
        <taxon>Deinococcaceae</taxon>
        <taxon>Deinococcus</taxon>
    </lineage>
</organism>
<sequence length="100" mass="10352">MNIGTIGAGHIGATLAQKLAAAGHHVKVANSSGAASLHDLAPGTPAYCTELTLSELHSALQAADQQRAPSDRDAATQRPMTWRGAPTHDDMIQNSRDSAV</sequence>
<dbReference type="Proteomes" id="UP001597475">
    <property type="component" value="Unassembled WGS sequence"/>
</dbReference>
<accession>A0ABW5P2S8</accession>
<feature type="region of interest" description="Disordered" evidence="1">
    <location>
        <begin position="61"/>
        <end position="100"/>
    </location>
</feature>
<reference evidence="4" key="1">
    <citation type="journal article" date="2019" name="Int. J. Syst. Evol. Microbiol.">
        <title>The Global Catalogue of Microorganisms (GCM) 10K type strain sequencing project: providing services to taxonomists for standard genome sequencing and annotation.</title>
        <authorList>
            <consortium name="The Broad Institute Genomics Platform"/>
            <consortium name="The Broad Institute Genome Sequencing Center for Infectious Disease"/>
            <person name="Wu L."/>
            <person name="Ma J."/>
        </authorList>
    </citation>
    <scope>NUCLEOTIDE SEQUENCE [LARGE SCALE GENOMIC DNA]</scope>
    <source>
        <strain evidence="4">KCTC 33842</strain>
    </source>
</reference>
<dbReference type="EMBL" id="JBHUMK010000014">
    <property type="protein sequence ID" value="MFD2608719.1"/>
    <property type="molecule type" value="Genomic_DNA"/>
</dbReference>